<dbReference type="Proteomes" id="UP000827872">
    <property type="component" value="Linkage Group LG02"/>
</dbReference>
<reference evidence="1" key="1">
    <citation type="submission" date="2021-08" db="EMBL/GenBank/DDBJ databases">
        <title>The first chromosome-level gecko genome reveals the dynamic sex chromosomes of Neotropical dwarf geckos (Sphaerodactylidae: Sphaerodactylus).</title>
        <authorList>
            <person name="Pinto B.J."/>
            <person name="Keating S.E."/>
            <person name="Gamble T."/>
        </authorList>
    </citation>
    <scope>NUCLEOTIDE SEQUENCE</scope>
    <source>
        <strain evidence="1">TG3544</strain>
    </source>
</reference>
<name>A0ACB8G115_9SAUR</name>
<organism evidence="1 2">
    <name type="scientific">Sphaerodactylus townsendi</name>
    <dbReference type="NCBI Taxonomy" id="933632"/>
    <lineage>
        <taxon>Eukaryota</taxon>
        <taxon>Metazoa</taxon>
        <taxon>Chordata</taxon>
        <taxon>Craniata</taxon>
        <taxon>Vertebrata</taxon>
        <taxon>Euteleostomi</taxon>
        <taxon>Lepidosauria</taxon>
        <taxon>Squamata</taxon>
        <taxon>Bifurcata</taxon>
        <taxon>Gekkota</taxon>
        <taxon>Sphaerodactylidae</taxon>
        <taxon>Sphaerodactylus</taxon>
    </lineage>
</organism>
<keyword evidence="2" id="KW-1185">Reference proteome</keyword>
<protein>
    <submittedName>
        <fullName evidence="1">Uncharacterized protein</fullName>
    </submittedName>
</protein>
<evidence type="ECO:0000313" key="2">
    <source>
        <dbReference type="Proteomes" id="UP000827872"/>
    </source>
</evidence>
<evidence type="ECO:0000313" key="1">
    <source>
        <dbReference type="EMBL" id="KAH8013118.1"/>
    </source>
</evidence>
<sequence length="143" mass="15882">MAGQQFLNSVLQKQFISNVIKFCFPFAARRSEESYFESKTEESNSAEMSYQITSTSNGELAGVNKSLNNLMKGFGDVFSMNQAGSVLHSGMQINMQAKKNSSKTTSMRKGKKINMAVGFPEFSFSDDDTDDDIEFDDESDSSE</sequence>
<dbReference type="EMBL" id="CM037615">
    <property type="protein sequence ID" value="KAH8013118.1"/>
    <property type="molecule type" value="Genomic_DNA"/>
</dbReference>
<proteinExistence type="predicted"/>
<comment type="caution">
    <text evidence="1">The sequence shown here is derived from an EMBL/GenBank/DDBJ whole genome shotgun (WGS) entry which is preliminary data.</text>
</comment>
<accession>A0ACB8G115</accession>
<gene>
    <name evidence="1" type="ORF">K3G42_011689</name>
</gene>